<sequence length="539" mass="56858">MGSPRLSRRDLLRGAAVGLGAAAVGSFGSGSGAAAAGPGGGRTAIVIGSGFGGAVAALRLGQAGFITTVLERGRRWPIDPGGNTFATFDAPDGRAAWFSTRPPINPLTQYQSIPRYAGVVEEIQGNGIMSVHGAGVGGGSLVFGAYTVQPRRRDFEQIFPRSIDYGELDRVYFPRAKSVLGTSPLPADLLARPEYVGARSWLADIADFGGTPTFHDLCVDWDLVRAEFAGTRRKSISVAEGPYGINSGAKNSVDHNYLPRAEATGNVTVLPLHEAVSIREARGRTGFEVTAREIDEHGTDLGMHTFVAERLFLAAGSFHTTALLVTARATGTLPRLSPEVGQGFGNNGDFLISRVMNRREYGSKQAGPGVALLYDDADPDGSVSMSWQAAPFPEIAGGHTSTNLIQAITPDRGSIDWNHSTGSVELNYPYPEGVSDLDVRAARFAGRFHDRADVRYGYPANGVPVHTRLAGFGSAATYHGLGGVVMGRAADHDGRVHGYDGMYVVDGALIPGSVGLVNPSLTITAIAERCMDRFLTGKG</sequence>
<evidence type="ECO:0000256" key="5">
    <source>
        <dbReference type="ARBA" id="ARBA00022827"/>
    </source>
</evidence>
<dbReference type="InterPro" id="IPR006311">
    <property type="entry name" value="TAT_signal"/>
</dbReference>
<dbReference type="Gene3D" id="3.30.410.10">
    <property type="entry name" value="Cholesterol Oxidase, domain 2"/>
    <property type="match status" value="1"/>
</dbReference>
<gene>
    <name evidence="17" type="ORF">GCM10023094_44870</name>
</gene>
<evidence type="ECO:0000256" key="10">
    <source>
        <dbReference type="ARBA" id="ARBA00023235"/>
    </source>
</evidence>
<accession>A0ABP8PIL7</accession>
<keyword evidence="10" id="KW-0413">Isomerase</keyword>
<dbReference type="InterPro" id="IPR036188">
    <property type="entry name" value="FAD/NAD-bd_sf"/>
</dbReference>
<comment type="similarity">
    <text evidence="2">Belongs to the GMC oxidoreductase family.</text>
</comment>
<dbReference type="EMBL" id="BAABFB010000066">
    <property type="protein sequence ID" value="GAA4487085.1"/>
    <property type="molecule type" value="Genomic_DNA"/>
</dbReference>
<dbReference type="SUPFAM" id="SSF51905">
    <property type="entry name" value="FAD/NAD(P)-binding domain"/>
    <property type="match status" value="1"/>
</dbReference>
<keyword evidence="8" id="KW-1207">Sterol metabolism</keyword>
<dbReference type="PANTHER" id="PTHR47470">
    <property type="entry name" value="CHOLESTEROL OXIDASE"/>
    <property type="match status" value="1"/>
</dbReference>
<comment type="pathway">
    <text evidence="12">Steroid metabolism; cholesterol degradation.</text>
</comment>
<evidence type="ECO:0000256" key="3">
    <source>
        <dbReference type="ARBA" id="ARBA00022548"/>
    </source>
</evidence>
<keyword evidence="5" id="KW-0274">FAD</keyword>
<evidence type="ECO:0000256" key="1">
    <source>
        <dbReference type="ARBA" id="ARBA00001974"/>
    </source>
</evidence>
<comment type="caution">
    <text evidence="17">The sequence shown here is derived from an EMBL/GenBank/DDBJ whole genome shotgun (WGS) entry which is preliminary data.</text>
</comment>
<dbReference type="Pfam" id="PF05199">
    <property type="entry name" value="GMC_oxred_C"/>
    <property type="match status" value="1"/>
</dbReference>
<evidence type="ECO:0000256" key="14">
    <source>
        <dbReference type="ARBA" id="ARBA00049744"/>
    </source>
</evidence>
<evidence type="ECO:0000313" key="18">
    <source>
        <dbReference type="Proteomes" id="UP001501183"/>
    </source>
</evidence>
<feature type="domain" description="Glucose-methanol-choline oxidoreductase C-terminal" evidence="16">
    <location>
        <begin position="476"/>
        <end position="527"/>
    </location>
</feature>
<keyword evidence="18" id="KW-1185">Reference proteome</keyword>
<evidence type="ECO:0000313" key="17">
    <source>
        <dbReference type="EMBL" id="GAA4487085.1"/>
    </source>
</evidence>
<dbReference type="InterPro" id="IPR007867">
    <property type="entry name" value="GMC_OxRtase_C"/>
</dbReference>
<evidence type="ECO:0000256" key="8">
    <source>
        <dbReference type="ARBA" id="ARBA00023166"/>
    </source>
</evidence>
<dbReference type="EC" id="1.1.3.6" evidence="13"/>
<keyword evidence="6" id="KW-0560">Oxidoreductase</keyword>
<evidence type="ECO:0000256" key="7">
    <source>
        <dbReference type="ARBA" id="ARBA00023098"/>
    </source>
</evidence>
<evidence type="ECO:0000256" key="2">
    <source>
        <dbReference type="ARBA" id="ARBA00010790"/>
    </source>
</evidence>
<evidence type="ECO:0000259" key="16">
    <source>
        <dbReference type="Pfam" id="PF05199"/>
    </source>
</evidence>
<proteinExistence type="inferred from homology"/>
<evidence type="ECO:0000256" key="4">
    <source>
        <dbReference type="ARBA" id="ARBA00022630"/>
    </source>
</evidence>
<evidence type="ECO:0000256" key="13">
    <source>
        <dbReference type="ARBA" id="ARBA00049723"/>
    </source>
</evidence>
<dbReference type="PANTHER" id="PTHR47470:SF1">
    <property type="entry name" value="FAD-DEPENDENT OXIDOREDUCTASE 2 FAD BINDING DOMAIN-CONTAINING PROTEIN"/>
    <property type="match status" value="1"/>
</dbReference>
<protein>
    <recommendedName>
        <fullName evidence="14">Cholesterol oxidase</fullName>
        <ecNumber evidence="13">1.1.3.6</ecNumber>
        <ecNumber evidence="11">5.3.3.1</ecNumber>
    </recommendedName>
    <alternativeName>
        <fullName evidence="15">Cholesterol isomerase</fullName>
    </alternativeName>
</protein>
<evidence type="ECO:0000256" key="6">
    <source>
        <dbReference type="ARBA" id="ARBA00023002"/>
    </source>
</evidence>
<reference evidence="18" key="1">
    <citation type="journal article" date="2019" name="Int. J. Syst. Evol. Microbiol.">
        <title>The Global Catalogue of Microorganisms (GCM) 10K type strain sequencing project: providing services to taxonomists for standard genome sequencing and annotation.</title>
        <authorList>
            <consortium name="The Broad Institute Genomics Platform"/>
            <consortium name="The Broad Institute Genome Sequencing Center for Infectious Disease"/>
            <person name="Wu L."/>
            <person name="Ma J."/>
        </authorList>
    </citation>
    <scope>NUCLEOTIDE SEQUENCE [LARGE SCALE GENOMIC DNA]</scope>
    <source>
        <strain evidence="18">JCM 32206</strain>
    </source>
</reference>
<dbReference type="SUPFAM" id="SSF54373">
    <property type="entry name" value="FAD-linked reductases, C-terminal domain"/>
    <property type="match status" value="1"/>
</dbReference>
<comment type="cofactor">
    <cofactor evidence="1">
        <name>FAD</name>
        <dbReference type="ChEBI" id="CHEBI:57692"/>
    </cofactor>
</comment>
<dbReference type="EC" id="5.3.3.1" evidence="11"/>
<evidence type="ECO:0000256" key="15">
    <source>
        <dbReference type="ARBA" id="ARBA00049778"/>
    </source>
</evidence>
<keyword evidence="3" id="KW-0153">Cholesterol metabolism</keyword>
<dbReference type="InterPro" id="IPR052542">
    <property type="entry name" value="Cholesterol_Oxidase"/>
</dbReference>
<keyword evidence="7" id="KW-0443">Lipid metabolism</keyword>
<keyword evidence="9" id="KW-0753">Steroid metabolism</keyword>
<dbReference type="RefSeq" id="WP_345350515.1">
    <property type="nucleotide sequence ID" value="NZ_BAABFB010000066.1"/>
</dbReference>
<organism evidence="17 18">
    <name type="scientific">Rhodococcus olei</name>
    <dbReference type="NCBI Taxonomy" id="2161675"/>
    <lineage>
        <taxon>Bacteria</taxon>
        <taxon>Bacillati</taxon>
        <taxon>Actinomycetota</taxon>
        <taxon>Actinomycetes</taxon>
        <taxon>Mycobacteriales</taxon>
        <taxon>Nocardiaceae</taxon>
        <taxon>Rhodococcus</taxon>
    </lineage>
</organism>
<dbReference type="Gene3D" id="3.50.50.60">
    <property type="entry name" value="FAD/NAD(P)-binding domain"/>
    <property type="match status" value="1"/>
</dbReference>
<evidence type="ECO:0000256" key="11">
    <source>
        <dbReference type="ARBA" id="ARBA00038856"/>
    </source>
</evidence>
<name>A0ABP8PIL7_9NOCA</name>
<keyword evidence="4" id="KW-0285">Flavoprotein</keyword>
<dbReference type="Proteomes" id="UP001501183">
    <property type="component" value="Unassembled WGS sequence"/>
</dbReference>
<evidence type="ECO:0000256" key="9">
    <source>
        <dbReference type="ARBA" id="ARBA00023221"/>
    </source>
</evidence>
<dbReference type="PROSITE" id="PS51318">
    <property type="entry name" value="TAT"/>
    <property type="match status" value="1"/>
</dbReference>
<evidence type="ECO:0000256" key="12">
    <source>
        <dbReference type="ARBA" id="ARBA00049645"/>
    </source>
</evidence>